<accession>A0A146K0G9</accession>
<dbReference type="AlphaFoldDB" id="A0A146K0G9"/>
<evidence type="ECO:0000313" key="1">
    <source>
        <dbReference type="EMBL" id="JAP90257.1"/>
    </source>
</evidence>
<feature type="non-terminal residue" evidence="1">
    <location>
        <position position="1"/>
    </location>
</feature>
<sequence length="779" mass="91890">NSYLKLNYNSLQTVRVMWYETGLINGKQVKVYLLQCVKDFKLAIQGQISFVTCLNQLSEGVVPLSVKIMHNQMIVPFSDGSLMQFEQCDNSYRSVKKRPLSQILLCEQFNEKLVLLTPTQFVLSGHGQQIQLKHDFEAPQLLLKMNKYLYLVDFQLQRNVLFQLQLFNLQSKQQFVSYRQGVNCFKIAEGFPLQTTQVSGLRMVDLQSFCVFEDNFFVICDKKLSKVDLTQQKVEFVDLADLVDKKFTFVGFLNQHTFVVLCRKKLEMYRFRGEKATFLQEIDFCDEIRDVKPITDSSMLVNGELLVQIGKNQSLKTQFDQFLLQFLLQNQPFGELFQTYQMLSFTGLDVNTELVRTVKGNLHKFTLKEIIKLLKPIFFDVSAEDVNQIFENVVCCDYFEDFVLLVDLLNNTLHNDENPQIFVIIVQQLRQLYFQVCENTQCQFQMIDLVKHFQQRIQKDYSQLQIQFSDYLQLQTHSQELLSRQNYKVFCFLQLCDTFQLNGQKDFLTKEIQFSGDVGLLILFYHFGWHDLKIQTHFNLQSIRDRNFLQKPSSEQLFNIAMAEELTLENVFQLTTLLKEQSDQQIMRLLQYLFSQPNLKNEINTQLLFISALCLLWQRDPNLQIDDKYFEKLNKILQMNENQEQVLKILNFYKRNDLVIQYVLLKENYISAVVMVAVSQLQYQEKINKINIIFQQTGLNSIQTNQLNQILTQMYELFQICYHEICQSEKEKNIFQKILLKKDSLFFKVLQMKLLGGDDEDLKEIEAMEFEDVLIEMKI</sequence>
<name>A0A146K0G9_9EUKA</name>
<gene>
    <name evidence="1" type="ORF">TPC1_30248</name>
</gene>
<reference evidence="1" key="1">
    <citation type="submission" date="2015-07" db="EMBL/GenBank/DDBJ databases">
        <title>Adaptation to a free-living lifestyle via gene acquisitions in the diplomonad Trepomonas sp. PC1.</title>
        <authorList>
            <person name="Xu F."/>
            <person name="Jerlstrom-Hultqvist J."/>
            <person name="Kolisko M."/>
            <person name="Simpson A.G.B."/>
            <person name="Roger A.J."/>
            <person name="Svard S.G."/>
            <person name="Andersson J.O."/>
        </authorList>
    </citation>
    <scope>NUCLEOTIDE SEQUENCE</scope>
    <source>
        <strain evidence="1">PC1</strain>
    </source>
</reference>
<organism evidence="1">
    <name type="scientific">Trepomonas sp. PC1</name>
    <dbReference type="NCBI Taxonomy" id="1076344"/>
    <lineage>
        <taxon>Eukaryota</taxon>
        <taxon>Metamonada</taxon>
        <taxon>Diplomonadida</taxon>
        <taxon>Hexamitidae</taxon>
        <taxon>Hexamitinae</taxon>
        <taxon>Trepomonas</taxon>
    </lineage>
</organism>
<proteinExistence type="predicted"/>
<dbReference type="EMBL" id="GDID01006349">
    <property type="protein sequence ID" value="JAP90257.1"/>
    <property type="molecule type" value="Transcribed_RNA"/>
</dbReference>
<protein>
    <submittedName>
        <fullName evidence="1">Uncharacterized protein</fullName>
    </submittedName>
</protein>